<gene>
    <name evidence="7" type="ORF">HYPBUDRAFT_160059</name>
</gene>
<keyword evidence="2" id="KW-0813">Transport</keyword>
<keyword evidence="5 6" id="KW-0472">Membrane</keyword>
<evidence type="ECO:0000256" key="1">
    <source>
        <dbReference type="ARBA" id="ARBA00004141"/>
    </source>
</evidence>
<dbReference type="InterPro" id="IPR036259">
    <property type="entry name" value="MFS_trans_sf"/>
</dbReference>
<evidence type="ECO:0000256" key="4">
    <source>
        <dbReference type="ARBA" id="ARBA00022989"/>
    </source>
</evidence>
<dbReference type="AlphaFoldDB" id="A0A1E4RSR3"/>
<feature type="transmembrane region" description="Helical" evidence="6">
    <location>
        <begin position="335"/>
        <end position="357"/>
    </location>
</feature>
<accession>A0A1E4RSR3</accession>
<dbReference type="PANTHER" id="PTHR43791">
    <property type="entry name" value="PERMEASE-RELATED"/>
    <property type="match status" value="1"/>
</dbReference>
<dbReference type="SUPFAM" id="SSF103473">
    <property type="entry name" value="MFS general substrate transporter"/>
    <property type="match status" value="1"/>
</dbReference>
<evidence type="ECO:0000256" key="6">
    <source>
        <dbReference type="SAM" id="Phobius"/>
    </source>
</evidence>
<sequence>MPPKSNDKKSDILIHETGQILDNADQDPSPRLVKLKDADVTLSFMNQYDSDIREITLKEEKELSTKIKWVIVPIAFLVNLLLFMDKATLSYASILGLLDDTGLSKSQYNDANSLYYVGYLIGNIPGHLLMQRLPIGKLLTVQVFIWSIIIFLHCTAHNPSGVYALRFFLGVVESYVTSLLVIVQSFFLTPSERSAVQPIFYASAFASDIPTGFIAFGVLHTKNSLHPWKIFMIIIGGFTFLTSIFLLYFFPNNPTNAKFLTIQERVWTIRRIQKASRSSIELKRFKKYQMIESLKDPISWLFVLFMCCLNLGNNLNYQKNLLYSGIGGMSRIKTTYITVIQACFSILCSASASYIMFKVRNIRAYVAFGWCIPSVIGGILMVSLSYENKIGLVGSLMLAASTHAITWIIGYSWTVTSTSGLTKIYTRSVMVMIAYSVSNIIAPQIWRETDSPRYYPAWIIQIVIAWSFAPTILLLIDLILRRRNKKRLSNIGELSYGYVQIEGGEEEAVDIAALDLTDLENENFIYEL</sequence>
<dbReference type="EMBL" id="KV454538">
    <property type="protein sequence ID" value="ODV70324.1"/>
    <property type="molecule type" value="Genomic_DNA"/>
</dbReference>
<dbReference type="GeneID" id="30997016"/>
<feature type="transmembrane region" description="Helical" evidence="6">
    <location>
        <begin position="297"/>
        <end position="315"/>
    </location>
</feature>
<evidence type="ECO:0000256" key="3">
    <source>
        <dbReference type="ARBA" id="ARBA00022692"/>
    </source>
</evidence>
<evidence type="ECO:0000313" key="7">
    <source>
        <dbReference type="EMBL" id="ODV70324.1"/>
    </source>
</evidence>
<feature type="transmembrane region" description="Helical" evidence="6">
    <location>
        <begin position="114"/>
        <end position="131"/>
    </location>
</feature>
<dbReference type="RefSeq" id="XP_020079391.1">
    <property type="nucleotide sequence ID" value="XM_020222467.1"/>
</dbReference>
<dbReference type="PANTHER" id="PTHR43791:SF63">
    <property type="entry name" value="HIGH AFFINITY CYSTEINE TRANSPORTER"/>
    <property type="match status" value="1"/>
</dbReference>
<feature type="transmembrane region" description="Helical" evidence="6">
    <location>
        <begin position="458"/>
        <end position="480"/>
    </location>
</feature>
<dbReference type="Proteomes" id="UP000095085">
    <property type="component" value="Unassembled WGS sequence"/>
</dbReference>
<feature type="transmembrane region" description="Helical" evidence="6">
    <location>
        <begin position="364"/>
        <end position="384"/>
    </location>
</feature>
<feature type="transmembrane region" description="Helical" evidence="6">
    <location>
        <begin position="199"/>
        <end position="218"/>
    </location>
</feature>
<proteinExistence type="predicted"/>
<feature type="transmembrane region" description="Helical" evidence="6">
    <location>
        <begin position="69"/>
        <end position="94"/>
    </location>
</feature>
<keyword evidence="4 6" id="KW-1133">Transmembrane helix</keyword>
<feature type="transmembrane region" description="Helical" evidence="6">
    <location>
        <begin position="138"/>
        <end position="158"/>
    </location>
</feature>
<evidence type="ECO:0000256" key="2">
    <source>
        <dbReference type="ARBA" id="ARBA00022448"/>
    </source>
</evidence>
<feature type="transmembrane region" description="Helical" evidence="6">
    <location>
        <begin position="424"/>
        <end position="446"/>
    </location>
</feature>
<dbReference type="STRING" id="984485.A0A1E4RSR3"/>
<evidence type="ECO:0000256" key="5">
    <source>
        <dbReference type="ARBA" id="ARBA00023136"/>
    </source>
</evidence>
<name>A0A1E4RSR3_9ASCO</name>
<feature type="transmembrane region" description="Helical" evidence="6">
    <location>
        <begin position="164"/>
        <end position="187"/>
    </location>
</feature>
<organism evidence="7 8">
    <name type="scientific">Hyphopichia burtonii NRRL Y-1933</name>
    <dbReference type="NCBI Taxonomy" id="984485"/>
    <lineage>
        <taxon>Eukaryota</taxon>
        <taxon>Fungi</taxon>
        <taxon>Dikarya</taxon>
        <taxon>Ascomycota</taxon>
        <taxon>Saccharomycotina</taxon>
        <taxon>Pichiomycetes</taxon>
        <taxon>Debaryomycetaceae</taxon>
        <taxon>Hyphopichia</taxon>
    </lineage>
</organism>
<dbReference type="Gene3D" id="1.20.1250.20">
    <property type="entry name" value="MFS general substrate transporter like domains"/>
    <property type="match status" value="1"/>
</dbReference>
<dbReference type="GO" id="GO:0016020">
    <property type="term" value="C:membrane"/>
    <property type="evidence" value="ECO:0007669"/>
    <property type="project" value="UniProtKB-SubCell"/>
</dbReference>
<keyword evidence="8" id="KW-1185">Reference proteome</keyword>
<dbReference type="GO" id="GO:0033229">
    <property type="term" value="F:cysteine transmembrane transporter activity"/>
    <property type="evidence" value="ECO:0007669"/>
    <property type="project" value="TreeGrafter"/>
</dbReference>
<evidence type="ECO:0000313" key="8">
    <source>
        <dbReference type="Proteomes" id="UP000095085"/>
    </source>
</evidence>
<dbReference type="InterPro" id="IPR011701">
    <property type="entry name" value="MFS"/>
</dbReference>
<protein>
    <submittedName>
        <fullName evidence="7">MFS general substrate transporter</fullName>
    </submittedName>
</protein>
<feature type="transmembrane region" description="Helical" evidence="6">
    <location>
        <begin position="390"/>
        <end position="412"/>
    </location>
</feature>
<dbReference type="OrthoDB" id="3639251at2759"/>
<comment type="subcellular location">
    <subcellularLocation>
        <location evidence="1">Membrane</location>
        <topology evidence="1">Multi-pass membrane protein</topology>
    </subcellularLocation>
</comment>
<feature type="transmembrane region" description="Helical" evidence="6">
    <location>
        <begin position="230"/>
        <end position="250"/>
    </location>
</feature>
<reference evidence="8" key="1">
    <citation type="submission" date="2016-05" db="EMBL/GenBank/DDBJ databases">
        <title>Comparative genomics of biotechnologically important yeasts.</title>
        <authorList>
            <consortium name="DOE Joint Genome Institute"/>
            <person name="Riley R."/>
            <person name="Haridas S."/>
            <person name="Wolfe K.H."/>
            <person name="Lopes M.R."/>
            <person name="Hittinger C.T."/>
            <person name="Goker M."/>
            <person name="Salamov A."/>
            <person name="Wisecaver J."/>
            <person name="Long T.M."/>
            <person name="Aerts A.L."/>
            <person name="Barry K."/>
            <person name="Choi C."/>
            <person name="Clum A."/>
            <person name="Coughlan A.Y."/>
            <person name="Deshpande S."/>
            <person name="Douglass A.P."/>
            <person name="Hanson S.J."/>
            <person name="Klenk H.-P."/>
            <person name="Labutti K."/>
            <person name="Lapidus A."/>
            <person name="Lindquist E."/>
            <person name="Lipzen A."/>
            <person name="Meier-Kolthoff J.P."/>
            <person name="Ohm R.A."/>
            <person name="Otillar R.P."/>
            <person name="Pangilinan J."/>
            <person name="Peng Y."/>
            <person name="Rokas A."/>
            <person name="Rosa C.A."/>
            <person name="Scheuner C."/>
            <person name="Sibirny A.A."/>
            <person name="Slot J.C."/>
            <person name="Stielow J.B."/>
            <person name="Sun H."/>
            <person name="Kurtzman C.P."/>
            <person name="Blackwell M."/>
            <person name="Grigoriev I.V."/>
            <person name="Jeffries T.W."/>
        </authorList>
    </citation>
    <scope>NUCLEOTIDE SEQUENCE [LARGE SCALE GENOMIC DNA]</scope>
    <source>
        <strain evidence="8">NRRL Y-1933</strain>
    </source>
</reference>
<dbReference type="Pfam" id="PF07690">
    <property type="entry name" value="MFS_1"/>
    <property type="match status" value="1"/>
</dbReference>
<keyword evidence="3 6" id="KW-0812">Transmembrane</keyword>